<reference evidence="1" key="1">
    <citation type="submission" date="2025-08" db="UniProtKB">
        <authorList>
            <consortium name="Ensembl"/>
        </authorList>
    </citation>
    <scope>IDENTIFICATION</scope>
</reference>
<protein>
    <submittedName>
        <fullName evidence="1">Uncharacterized protein</fullName>
    </submittedName>
</protein>
<evidence type="ECO:0000313" key="1">
    <source>
        <dbReference type="Ensembl" id="ENSOSIP00000030707.1"/>
    </source>
</evidence>
<dbReference type="Proteomes" id="UP000694383">
    <property type="component" value="Unplaced"/>
</dbReference>
<accession>A0A8C7YSI8</accession>
<evidence type="ECO:0000313" key="2">
    <source>
        <dbReference type="Proteomes" id="UP000694383"/>
    </source>
</evidence>
<dbReference type="AlphaFoldDB" id="A0A8C7YSI8"/>
<sequence length="61" mass="6870">KCKIVLQLELHSLRVTYSVHLHACAKVNPLLACTPSPCRGNAHLGRHSTTEHTYKQLFTFV</sequence>
<dbReference type="Ensembl" id="ENSOSIT00000032365.1">
    <property type="protein sequence ID" value="ENSOSIP00000030707.1"/>
    <property type="gene ID" value="ENSOSIG00000015805.1"/>
</dbReference>
<reference evidence="1" key="2">
    <citation type="submission" date="2025-09" db="UniProtKB">
        <authorList>
            <consortium name="Ensembl"/>
        </authorList>
    </citation>
    <scope>IDENTIFICATION</scope>
</reference>
<organism evidence="1 2">
    <name type="scientific">Oryzias sinensis</name>
    <name type="common">Chinese medaka</name>
    <dbReference type="NCBI Taxonomy" id="183150"/>
    <lineage>
        <taxon>Eukaryota</taxon>
        <taxon>Metazoa</taxon>
        <taxon>Chordata</taxon>
        <taxon>Craniata</taxon>
        <taxon>Vertebrata</taxon>
        <taxon>Euteleostomi</taxon>
        <taxon>Actinopterygii</taxon>
        <taxon>Neopterygii</taxon>
        <taxon>Teleostei</taxon>
        <taxon>Neoteleostei</taxon>
        <taxon>Acanthomorphata</taxon>
        <taxon>Ovalentaria</taxon>
        <taxon>Atherinomorphae</taxon>
        <taxon>Beloniformes</taxon>
        <taxon>Adrianichthyidae</taxon>
        <taxon>Oryziinae</taxon>
        <taxon>Oryzias</taxon>
    </lineage>
</organism>
<proteinExistence type="predicted"/>
<name>A0A8C7YSI8_9TELE</name>
<keyword evidence="2" id="KW-1185">Reference proteome</keyword>